<reference evidence="1 2" key="1">
    <citation type="submission" date="2017-02" db="EMBL/GenBank/DDBJ databases">
        <authorList>
            <person name="Peterson S.W."/>
        </authorList>
    </citation>
    <scope>NUCLEOTIDE SEQUENCE [LARGE SCALE GENOMIC DNA]</scope>
    <source>
        <strain evidence="1 2">LSP_Lj1</strain>
    </source>
</reference>
<keyword evidence="2" id="KW-1185">Reference proteome</keyword>
<dbReference type="Proteomes" id="UP000188342">
    <property type="component" value="Unassembled WGS sequence"/>
</dbReference>
<gene>
    <name evidence="1" type="ORF">FM114_14830</name>
</gene>
<protein>
    <submittedName>
        <fullName evidence="1">Prophage LambdaBa01, acyltransferase</fullName>
    </submittedName>
</protein>
<dbReference type="SUPFAM" id="SSF53474">
    <property type="entry name" value="alpha/beta-Hydrolases"/>
    <property type="match status" value="1"/>
</dbReference>
<dbReference type="InterPro" id="IPR003386">
    <property type="entry name" value="LACT/PDAT_acylTrfase"/>
</dbReference>
<dbReference type="EMBL" id="FUKQ01000058">
    <property type="protein sequence ID" value="SJN44182.1"/>
    <property type="molecule type" value="Genomic_DNA"/>
</dbReference>
<dbReference type="PANTHER" id="PTHR11440">
    <property type="entry name" value="LECITHIN-CHOLESTEROL ACYLTRANSFERASE-RELATED"/>
    <property type="match status" value="1"/>
</dbReference>
<dbReference type="Pfam" id="PF02450">
    <property type="entry name" value="LCAT"/>
    <property type="match status" value="1"/>
</dbReference>
<dbReference type="AlphaFoldDB" id="A0A1R4KIU6"/>
<evidence type="ECO:0000313" key="1">
    <source>
        <dbReference type="EMBL" id="SJN44182.1"/>
    </source>
</evidence>
<keyword evidence="1" id="KW-0808">Transferase</keyword>
<name>A0A1R4KIU6_9ACTN</name>
<dbReference type="InterPro" id="IPR029058">
    <property type="entry name" value="AB_hydrolase_fold"/>
</dbReference>
<accession>A0A1R4KIU6</accession>
<proteinExistence type="predicted"/>
<organism evidence="1 2">
    <name type="scientific">Luteococcus japonicus LSP_Lj1</name>
    <dbReference type="NCBI Taxonomy" id="1255658"/>
    <lineage>
        <taxon>Bacteria</taxon>
        <taxon>Bacillati</taxon>
        <taxon>Actinomycetota</taxon>
        <taxon>Actinomycetes</taxon>
        <taxon>Propionibacteriales</taxon>
        <taxon>Propionibacteriaceae</taxon>
        <taxon>Luteococcus</taxon>
    </lineage>
</organism>
<dbReference type="Gene3D" id="3.40.50.1820">
    <property type="entry name" value="alpha/beta hydrolase"/>
    <property type="match status" value="1"/>
</dbReference>
<dbReference type="GO" id="GO:0006629">
    <property type="term" value="P:lipid metabolic process"/>
    <property type="evidence" value="ECO:0007669"/>
    <property type="project" value="InterPro"/>
</dbReference>
<dbReference type="STRING" id="1255658.FM114_14830"/>
<sequence length="496" mass="53733">MHGPCRGRLPRRYCDPVDHVQAQGALIVPRLSRQVIPDAVVLVPGMMGSALSVAGEPVWGFENLRWYFESFERAGFQSLKMTPAELEGDYSRVQPDGLLRAKAYLPGLRRATPYHNLVRALLKILVSPDALLCFSYDWRLPIDVNAKRLALASNTHLDAWRSNPHLHEFRDSFPDAAAPSLAVVAHSMGGLLTQTAAPHMGGLNKVITLGTPWLGAPMAFAALSTGRGLPLPQTSEKVRALLANMPGLYDLLPTYECVDKVEGFSDPRYLTERDIRNAGGDVDLMGKALDASRRRAKNVVPGHVNIVGIMQDTVQLLAERGHRISPAHYSLKKGHDPQEGYARDRQGLLVRVDELGDGTVPLSSSERGFNNPLSQQHDALVSAKEACQVVTHKLVHGDRAPLPTSAGGFGIGLGAPDIVSVGERWQVKIFGVDDPTAVTLRIVNDLGDEVPCGELWPRTTGDHLSAPVTVELPGLYEVIVDGGGQSEVSQVVMVDG</sequence>
<evidence type="ECO:0000313" key="2">
    <source>
        <dbReference type="Proteomes" id="UP000188342"/>
    </source>
</evidence>
<dbReference type="GO" id="GO:0008374">
    <property type="term" value="F:O-acyltransferase activity"/>
    <property type="evidence" value="ECO:0007669"/>
    <property type="project" value="InterPro"/>
</dbReference>
<keyword evidence="1" id="KW-0012">Acyltransferase</keyword>